<protein>
    <submittedName>
        <fullName evidence="1">Uncharacterized protein</fullName>
    </submittedName>
</protein>
<gene>
    <name evidence="1" type="ORF">SDC9_43304</name>
</gene>
<sequence length="246" mass="28358">MLHVTGVYFRKNTSHLSEVFPGIKFPMIFLFLCLFINAVSGQKIHDEVIIVSNDSIVVHKKRATSVSISVTFKNMSNADTLFLKNVTGMIYPDLWYSAPGTPFFENECYKNKLDFRIEDLNGEIMQPQYINYENKPLEIDSNFYESKQRSRLKGCFIRKQKINDCLKRGSISLTQDSTVIVCPYLGRHNLSKGVYYLYIYYCNSYDKVYSLNYESALIQKVPSAGRVPKKVFVGQFSSQPIKLILK</sequence>
<proteinExistence type="predicted"/>
<accession>A0A644W0T6</accession>
<reference evidence="1" key="1">
    <citation type="submission" date="2019-08" db="EMBL/GenBank/DDBJ databases">
        <authorList>
            <person name="Kucharzyk K."/>
            <person name="Murdoch R.W."/>
            <person name="Higgins S."/>
            <person name="Loffler F."/>
        </authorList>
    </citation>
    <scope>NUCLEOTIDE SEQUENCE</scope>
</reference>
<dbReference type="EMBL" id="VSSQ01000541">
    <property type="protein sequence ID" value="MPL97116.1"/>
    <property type="molecule type" value="Genomic_DNA"/>
</dbReference>
<name>A0A644W0T6_9ZZZZ</name>
<dbReference type="AlphaFoldDB" id="A0A644W0T6"/>
<organism evidence="1">
    <name type="scientific">bioreactor metagenome</name>
    <dbReference type="NCBI Taxonomy" id="1076179"/>
    <lineage>
        <taxon>unclassified sequences</taxon>
        <taxon>metagenomes</taxon>
        <taxon>ecological metagenomes</taxon>
    </lineage>
</organism>
<comment type="caution">
    <text evidence="1">The sequence shown here is derived from an EMBL/GenBank/DDBJ whole genome shotgun (WGS) entry which is preliminary data.</text>
</comment>
<evidence type="ECO:0000313" key="1">
    <source>
        <dbReference type="EMBL" id="MPL97116.1"/>
    </source>
</evidence>